<evidence type="ECO:0000313" key="2">
    <source>
        <dbReference type="EMBL" id="CAX43383.1"/>
    </source>
</evidence>
<evidence type="ECO:0000313" key="1">
    <source>
        <dbReference type="CGD" id="CAL0000162502"/>
    </source>
</evidence>
<dbReference type="KEGG" id="cdu:CD36_16030"/>
<dbReference type="AlphaFoldDB" id="B9WAG3"/>
<dbReference type="Proteomes" id="UP000002605">
    <property type="component" value="Chromosome 2"/>
</dbReference>
<evidence type="ECO:0000313" key="3">
    <source>
        <dbReference type="Proteomes" id="UP000002605"/>
    </source>
</evidence>
<organism evidence="2 3">
    <name type="scientific">Candida dubliniensis (strain CD36 / ATCC MYA-646 / CBS 7987 / NCPF 3949 / NRRL Y-17841)</name>
    <name type="common">Yeast</name>
    <dbReference type="NCBI Taxonomy" id="573826"/>
    <lineage>
        <taxon>Eukaryota</taxon>
        <taxon>Fungi</taxon>
        <taxon>Dikarya</taxon>
        <taxon>Ascomycota</taxon>
        <taxon>Saccharomycotina</taxon>
        <taxon>Pichiomycetes</taxon>
        <taxon>Debaryomycetaceae</taxon>
        <taxon>Candida/Lodderomyces clade</taxon>
        <taxon>Candida</taxon>
    </lineage>
</organism>
<dbReference type="HOGENOM" id="CLU_2026420_0_0_1"/>
<sequence>MQSLKSIIESGKIKAAKLREFDLVFANIDSYVEVPFIPNSSTYKNMPIVVAKDGTQYKYKEAKEYVDKTEASVIISSSPCITSDKWLLSDADIGEVNGTLPTTQSDSILTSQSNFDSEGFTNVKEYENVNI</sequence>
<proteinExistence type="predicted"/>
<accession>B9WAG3</accession>
<dbReference type="CGD" id="CAL0000162502">
    <property type="gene designation" value="Cd36_16030"/>
</dbReference>
<dbReference type="RefSeq" id="XP_002418083.1">
    <property type="nucleotide sequence ID" value="XM_002418038.1"/>
</dbReference>
<protein>
    <submittedName>
        <fullName evidence="2">Uncharacterized protein</fullName>
    </submittedName>
</protein>
<reference evidence="2 3" key="1">
    <citation type="journal article" date="2009" name="Genome Res.">
        <title>Comparative genomics of the fungal pathogens Candida dubliniensis and Candida albicans.</title>
        <authorList>
            <person name="Jackson A.P."/>
            <person name="Gamble J.A."/>
            <person name="Yeomans T."/>
            <person name="Moran G.P."/>
            <person name="Saunders D."/>
            <person name="Harris D."/>
            <person name="Aslett M."/>
            <person name="Barrell J.F."/>
            <person name="Butler G."/>
            <person name="Citiulo F."/>
            <person name="Coleman D.C."/>
            <person name="de Groot P.W.J."/>
            <person name="Goodwin T.J."/>
            <person name="Quail M.A."/>
            <person name="McQuillan J."/>
            <person name="Munro C.A."/>
            <person name="Pain A."/>
            <person name="Poulter R.T."/>
            <person name="Rajandream M.A."/>
            <person name="Renauld H."/>
            <person name="Spiering M.J."/>
            <person name="Tivey A."/>
            <person name="Gow N.A.R."/>
            <person name="Barrell B."/>
            <person name="Sullivan D.J."/>
            <person name="Berriman M."/>
        </authorList>
    </citation>
    <scope>NUCLEOTIDE SEQUENCE [LARGE SCALE GENOMIC DNA]</scope>
    <source>
        <strain evidence="3">CD36 / ATCC MYA-646 / CBS 7987 / NCPF 3949 / NRRL Y-17841</strain>
    </source>
</reference>
<dbReference type="EMBL" id="FM992689">
    <property type="protein sequence ID" value="CAX43383.1"/>
    <property type="molecule type" value="Genomic_DNA"/>
</dbReference>
<gene>
    <name evidence="1" type="ordered locus">Cd36_16030</name>
    <name evidence="2" type="ORF">CD36_16030</name>
</gene>
<keyword evidence="3" id="KW-1185">Reference proteome</keyword>
<dbReference type="GeneID" id="8046488"/>
<dbReference type="OrthoDB" id="4014155at2759"/>
<dbReference type="VEuPathDB" id="FungiDB:CD36_16030"/>
<name>B9WAG3_CANDC</name>